<evidence type="ECO:0000256" key="3">
    <source>
        <dbReference type="ARBA" id="ARBA00012787"/>
    </source>
</evidence>
<keyword evidence="4" id="KW-0819">tRNA processing</keyword>
<evidence type="ECO:0000256" key="6">
    <source>
        <dbReference type="SAM" id="MobiDB-lite"/>
    </source>
</evidence>
<evidence type="ECO:0000313" key="9">
    <source>
        <dbReference type="Proteomes" id="UP000001996"/>
    </source>
</evidence>
<dbReference type="Proteomes" id="UP000001996">
    <property type="component" value="Unassembled WGS sequence"/>
</dbReference>
<evidence type="ECO:0000256" key="2">
    <source>
        <dbReference type="ARBA" id="ARBA00008999"/>
    </source>
</evidence>
<protein>
    <recommendedName>
        <fullName evidence="3">tRNA pseudouridine(55) synthase</fullName>
        <ecNumber evidence="3">5.4.99.25</ecNumber>
    </recommendedName>
</protein>
<dbReference type="GeneID" id="5231813"/>
<feature type="domain" description="Pseudouridine synthase II N-terminal" evidence="7">
    <location>
        <begin position="98"/>
        <end position="228"/>
    </location>
</feature>
<evidence type="ECO:0000256" key="1">
    <source>
        <dbReference type="ARBA" id="ARBA00001166"/>
    </source>
</evidence>
<dbReference type="KEGG" id="lel:PVL30_004551"/>
<dbReference type="SUPFAM" id="SSF55120">
    <property type="entry name" value="Pseudouridine synthase"/>
    <property type="match status" value="1"/>
</dbReference>
<dbReference type="EMBL" id="CH981528">
    <property type="protein sequence ID" value="EDK45543.1"/>
    <property type="molecule type" value="Genomic_DNA"/>
</dbReference>
<dbReference type="InterPro" id="IPR002501">
    <property type="entry name" value="PsdUridine_synth_N"/>
</dbReference>
<dbReference type="GO" id="GO:0006400">
    <property type="term" value="P:tRNA modification"/>
    <property type="evidence" value="ECO:0007669"/>
    <property type="project" value="TreeGrafter"/>
</dbReference>
<organism evidence="8 9">
    <name type="scientific">Lodderomyces elongisporus (strain ATCC 11503 / CBS 2605 / JCM 1781 / NBRC 1676 / NRRL YB-4239)</name>
    <name type="common">Yeast</name>
    <name type="synonym">Saccharomyces elongisporus</name>
    <dbReference type="NCBI Taxonomy" id="379508"/>
    <lineage>
        <taxon>Eukaryota</taxon>
        <taxon>Fungi</taxon>
        <taxon>Dikarya</taxon>
        <taxon>Ascomycota</taxon>
        <taxon>Saccharomycotina</taxon>
        <taxon>Pichiomycetes</taxon>
        <taxon>Debaryomycetaceae</taxon>
        <taxon>Candida/Lodderomyces clade</taxon>
        <taxon>Lodderomyces</taxon>
    </lineage>
</organism>
<dbReference type="GO" id="GO:0160148">
    <property type="term" value="F:tRNA pseudouridine(55) synthase activity"/>
    <property type="evidence" value="ECO:0007669"/>
    <property type="project" value="UniProtKB-EC"/>
</dbReference>
<dbReference type="EC" id="5.4.99.25" evidence="3"/>
<proteinExistence type="inferred from homology"/>
<dbReference type="FunCoup" id="A5E285">
    <property type="interactions" value="314"/>
</dbReference>
<dbReference type="STRING" id="379508.A5E285"/>
<dbReference type="HAMAP" id="MF_01080">
    <property type="entry name" value="TruB_bact"/>
    <property type="match status" value="1"/>
</dbReference>
<comment type="similarity">
    <text evidence="2">Belongs to the pseudouridine synthase TruB family.</text>
</comment>
<dbReference type="GO" id="GO:0005634">
    <property type="term" value="C:nucleus"/>
    <property type="evidence" value="ECO:0007669"/>
    <property type="project" value="TreeGrafter"/>
</dbReference>
<evidence type="ECO:0000313" key="8">
    <source>
        <dbReference type="EMBL" id="EDK45543.1"/>
    </source>
</evidence>
<dbReference type="AlphaFoldDB" id="A5E285"/>
<dbReference type="Gene3D" id="3.30.2350.10">
    <property type="entry name" value="Pseudouridine synthase"/>
    <property type="match status" value="1"/>
</dbReference>
<gene>
    <name evidence="8" type="ORF">LELG_03722</name>
</gene>
<keyword evidence="9" id="KW-1185">Reference proteome</keyword>
<dbReference type="PANTHER" id="PTHR13767">
    <property type="entry name" value="TRNA-PSEUDOURIDINE SYNTHASE"/>
    <property type="match status" value="1"/>
</dbReference>
<dbReference type="HOGENOM" id="CLU_032087_4_2_1"/>
<dbReference type="InterPro" id="IPR014780">
    <property type="entry name" value="tRNA_psdUridine_synth_TruB"/>
</dbReference>
<dbReference type="OMA" id="FAINKPC"/>
<dbReference type="VEuPathDB" id="FungiDB:LELG_03722"/>
<reference evidence="8 9" key="1">
    <citation type="journal article" date="2009" name="Nature">
        <title>Evolution of pathogenicity and sexual reproduction in eight Candida genomes.</title>
        <authorList>
            <person name="Butler G."/>
            <person name="Rasmussen M.D."/>
            <person name="Lin M.F."/>
            <person name="Santos M.A."/>
            <person name="Sakthikumar S."/>
            <person name="Munro C.A."/>
            <person name="Rheinbay E."/>
            <person name="Grabherr M."/>
            <person name="Forche A."/>
            <person name="Reedy J.L."/>
            <person name="Agrafioti I."/>
            <person name="Arnaud M.B."/>
            <person name="Bates S."/>
            <person name="Brown A.J."/>
            <person name="Brunke S."/>
            <person name="Costanzo M.C."/>
            <person name="Fitzpatrick D.A."/>
            <person name="de Groot P.W."/>
            <person name="Harris D."/>
            <person name="Hoyer L.L."/>
            <person name="Hube B."/>
            <person name="Klis F.M."/>
            <person name="Kodira C."/>
            <person name="Lennard N."/>
            <person name="Logue M.E."/>
            <person name="Martin R."/>
            <person name="Neiman A.M."/>
            <person name="Nikolaou E."/>
            <person name="Quail M.A."/>
            <person name="Quinn J."/>
            <person name="Santos M.C."/>
            <person name="Schmitzberger F.F."/>
            <person name="Sherlock G."/>
            <person name="Shah P."/>
            <person name="Silverstein K.A."/>
            <person name="Skrzypek M.S."/>
            <person name="Soll D."/>
            <person name="Staggs R."/>
            <person name="Stansfield I."/>
            <person name="Stumpf M.P."/>
            <person name="Sudbery P.E."/>
            <person name="Srikantha T."/>
            <person name="Zeng Q."/>
            <person name="Berman J."/>
            <person name="Berriman M."/>
            <person name="Heitman J."/>
            <person name="Gow N.A."/>
            <person name="Lorenz M.C."/>
            <person name="Birren B.W."/>
            <person name="Kellis M."/>
            <person name="Cuomo C.A."/>
        </authorList>
    </citation>
    <scope>NUCLEOTIDE SEQUENCE [LARGE SCALE GENOMIC DNA]</scope>
    <source>
        <strain evidence="9">ATCC 11503 / BCRC 21390 / CBS 2605 / JCM 1781 / NBRC 1676 / NRRL YB-4239</strain>
    </source>
</reference>
<dbReference type="InterPro" id="IPR020103">
    <property type="entry name" value="PsdUridine_synth_cat_dom_sf"/>
</dbReference>
<dbReference type="GO" id="GO:1990481">
    <property type="term" value="P:mRNA pseudouridine synthesis"/>
    <property type="evidence" value="ECO:0007669"/>
    <property type="project" value="TreeGrafter"/>
</dbReference>
<dbReference type="eggNOG" id="KOG2529">
    <property type="taxonomic scope" value="Eukaryota"/>
</dbReference>
<accession>A5E285</accession>
<evidence type="ECO:0000256" key="4">
    <source>
        <dbReference type="ARBA" id="ARBA00022694"/>
    </source>
</evidence>
<feature type="compositionally biased region" description="Basic and acidic residues" evidence="6">
    <location>
        <begin position="387"/>
        <end position="404"/>
    </location>
</feature>
<keyword evidence="5" id="KW-0413">Isomerase</keyword>
<comment type="catalytic activity">
    <reaction evidence="1">
        <text>a uridine in mRNA = a pseudouridine in mRNA</text>
        <dbReference type="Rhea" id="RHEA:56644"/>
        <dbReference type="Rhea" id="RHEA-COMP:14658"/>
        <dbReference type="Rhea" id="RHEA-COMP:14659"/>
        <dbReference type="ChEBI" id="CHEBI:65314"/>
        <dbReference type="ChEBI" id="CHEBI:65315"/>
    </reaction>
</comment>
<sequence>MSYRSARATATATVTATVTAKTLKTTSKSTLRLMNGVFAVNKPSGRSSANLISELQELFTKSEVFADDLKAMKDKMAYDLGQDKKWKNKWKKKVDAAKVKIGHGGTLDPLASGVLVVGVGLGTKKLQYYLAECQKTYETKALLGISTTTGDSEGEIITQNEIDFVTPEIVKLAAEKFVGDIKQTPPIFSALKVNGKPLYEYARQGLPLPKEIKVRDVKVNSIEVIEKDLLTRDHEFKKLESKLDENGVPLEHALKNNPTLNDSALYFSTQYKENNKLDTDEHIKPRLLPDGEELPEKLPLIHFVSDVSSGTYIRSLISDIGRAMGSSAYMVELIRCKQSEWELGKNVFNMEDFEKSEKIWGPVLRKVLENGGENIDIAKEMAQSEASHVETADQKEAADKKETADQEEDSEQVSAKKRTIDEVEQ</sequence>
<feature type="region of interest" description="Disordered" evidence="6">
    <location>
        <begin position="382"/>
        <end position="425"/>
    </location>
</feature>
<dbReference type="OrthoDB" id="9995526at2759"/>
<dbReference type="GO" id="GO:0003723">
    <property type="term" value="F:RNA binding"/>
    <property type="evidence" value="ECO:0007669"/>
    <property type="project" value="InterPro"/>
</dbReference>
<evidence type="ECO:0000259" key="7">
    <source>
        <dbReference type="Pfam" id="PF01509"/>
    </source>
</evidence>
<dbReference type="PANTHER" id="PTHR13767:SF2">
    <property type="entry name" value="PSEUDOURIDYLATE SYNTHASE TRUB1"/>
    <property type="match status" value="1"/>
</dbReference>
<name>A5E285_LODEL</name>
<dbReference type="InParanoid" id="A5E285"/>
<evidence type="ECO:0000256" key="5">
    <source>
        <dbReference type="ARBA" id="ARBA00023235"/>
    </source>
</evidence>
<dbReference type="Pfam" id="PF01509">
    <property type="entry name" value="TruB_N"/>
    <property type="match status" value="1"/>
</dbReference>